<dbReference type="GO" id="GO:0016740">
    <property type="term" value="F:transferase activity"/>
    <property type="evidence" value="ECO:0007669"/>
    <property type="project" value="UniProtKB-KW"/>
</dbReference>
<evidence type="ECO:0000259" key="4">
    <source>
        <dbReference type="SMART" id="SM00797"/>
    </source>
</evidence>
<name>A0A5B8A476_9BACT</name>
<protein>
    <submittedName>
        <fullName evidence="5">Biotin-dependent carboxyltransferase family protein</fullName>
    </submittedName>
</protein>
<organism evidence="5 6">
    <name type="scientific">Hymenobacter jejuensis</name>
    <dbReference type="NCBI Taxonomy" id="2502781"/>
    <lineage>
        <taxon>Bacteria</taxon>
        <taxon>Pseudomonadati</taxon>
        <taxon>Bacteroidota</taxon>
        <taxon>Cytophagia</taxon>
        <taxon>Cytophagales</taxon>
        <taxon>Hymenobacteraceae</taxon>
        <taxon>Hymenobacter</taxon>
    </lineage>
</organism>
<dbReference type="GO" id="GO:0016787">
    <property type="term" value="F:hydrolase activity"/>
    <property type="evidence" value="ECO:0007669"/>
    <property type="project" value="UniProtKB-KW"/>
</dbReference>
<proteinExistence type="predicted"/>
<dbReference type="KEGG" id="hyj:FHG12_19565"/>
<evidence type="ECO:0000256" key="3">
    <source>
        <dbReference type="ARBA" id="ARBA00022840"/>
    </source>
</evidence>
<keyword evidence="5" id="KW-0808">Transferase</keyword>
<keyword evidence="1" id="KW-0547">Nucleotide-binding</keyword>
<dbReference type="NCBIfam" id="TIGR00724">
    <property type="entry name" value="urea_amlyse_rel"/>
    <property type="match status" value="1"/>
</dbReference>
<keyword evidence="2" id="KW-0378">Hydrolase</keyword>
<dbReference type="OrthoDB" id="9782422at2"/>
<evidence type="ECO:0000256" key="1">
    <source>
        <dbReference type="ARBA" id="ARBA00022741"/>
    </source>
</evidence>
<keyword evidence="6" id="KW-1185">Reference proteome</keyword>
<dbReference type="InterPro" id="IPR003778">
    <property type="entry name" value="CT_A_B"/>
</dbReference>
<reference evidence="5 6" key="1">
    <citation type="submission" date="2019-06" db="EMBL/GenBank/DDBJ databases">
        <authorList>
            <person name="Srinivasan S."/>
        </authorList>
    </citation>
    <scope>NUCLEOTIDE SEQUENCE [LARGE SCALE GENOMIC DNA]</scope>
    <source>
        <strain evidence="5 6">17J68-5</strain>
    </source>
</reference>
<dbReference type="InterPro" id="IPR029000">
    <property type="entry name" value="Cyclophilin-like_dom_sf"/>
</dbReference>
<dbReference type="SMART" id="SM00797">
    <property type="entry name" value="AHS2"/>
    <property type="match status" value="1"/>
</dbReference>
<dbReference type="GO" id="GO:0005524">
    <property type="term" value="F:ATP binding"/>
    <property type="evidence" value="ECO:0007669"/>
    <property type="project" value="UniProtKB-KW"/>
</dbReference>
<evidence type="ECO:0000313" key="6">
    <source>
        <dbReference type="Proteomes" id="UP000305398"/>
    </source>
</evidence>
<dbReference type="Pfam" id="PF02626">
    <property type="entry name" value="CT_A_B"/>
    <property type="match status" value="1"/>
</dbReference>
<dbReference type="AlphaFoldDB" id="A0A5B8A476"/>
<evidence type="ECO:0000313" key="5">
    <source>
        <dbReference type="EMBL" id="QDA62160.1"/>
    </source>
</evidence>
<keyword evidence="3" id="KW-0067">ATP-binding</keyword>
<dbReference type="SUPFAM" id="SSF50891">
    <property type="entry name" value="Cyclophilin-like"/>
    <property type="match status" value="1"/>
</dbReference>
<dbReference type="PANTHER" id="PTHR43309:SF5">
    <property type="entry name" value="5-OXOPROLINASE SUBUNIT C"/>
    <property type="match status" value="1"/>
</dbReference>
<accession>A0A5B8A476</accession>
<sequence length="336" mass="37046">MSFNILSPGLLTTVQDLGRHGYQKQGILVSGAMDAIALRVANLLVGNPEDSAGLEITYLGPRIRFEADHLIALTGADLSPVLNGERVKMARPVWVRRGSVLEFSTPRSGIRAYLAVAGSFAIPKVLGSYSTYLRAEIGGFRGRALKTGDLLPCIGLTPQGHKLWQALAGAYPAKDWGQAKWTPDPQLYPQPVASPVIRVLQGPDYELFTESSQHDFWHQEFTVTSDSDRMGYRLQGPALFRDEPRELLSSAVTFGTIQVPPEGHPIALLADHQTTGGYPRIAQVITADFSRLAQVPLGQKIRFQRISLEDAQCLYIKQEQDIQQIKKSLQFKIENA</sequence>
<dbReference type="Gene3D" id="2.40.100.10">
    <property type="entry name" value="Cyclophilin-like"/>
    <property type="match status" value="1"/>
</dbReference>
<dbReference type="EMBL" id="CP040896">
    <property type="protein sequence ID" value="QDA62160.1"/>
    <property type="molecule type" value="Genomic_DNA"/>
</dbReference>
<dbReference type="PANTHER" id="PTHR43309">
    <property type="entry name" value="5-OXOPROLINASE SUBUNIT C"/>
    <property type="match status" value="1"/>
</dbReference>
<evidence type="ECO:0000256" key="2">
    <source>
        <dbReference type="ARBA" id="ARBA00022801"/>
    </source>
</evidence>
<feature type="domain" description="Carboxyltransferase" evidence="4">
    <location>
        <begin position="24"/>
        <end position="321"/>
    </location>
</feature>
<dbReference type="RefSeq" id="WP_139517391.1">
    <property type="nucleotide sequence ID" value="NZ_CP040896.1"/>
</dbReference>
<dbReference type="Proteomes" id="UP000305398">
    <property type="component" value="Chromosome"/>
</dbReference>
<gene>
    <name evidence="5" type="ORF">FHG12_19565</name>
</gene>
<dbReference type="InterPro" id="IPR052708">
    <property type="entry name" value="PxpC"/>
</dbReference>